<dbReference type="Gene3D" id="3.20.20.70">
    <property type="entry name" value="Aldolase class I"/>
    <property type="match status" value="1"/>
</dbReference>
<evidence type="ECO:0000256" key="1">
    <source>
        <dbReference type="ARBA" id="ARBA00003125"/>
    </source>
</evidence>
<feature type="binding site" evidence="15">
    <location>
        <begin position="68"/>
        <end position="72"/>
    </location>
    <ligand>
        <name>FMN</name>
        <dbReference type="ChEBI" id="CHEBI:58210"/>
    </ligand>
</feature>
<gene>
    <name evidence="15" type="primary">pyrD</name>
    <name evidence="18" type="ORF">FE782_02485</name>
</gene>
<feature type="region of interest" description="Disordered" evidence="16">
    <location>
        <begin position="260"/>
        <end position="279"/>
    </location>
</feature>
<keyword evidence="11 15" id="KW-0560">Oxidoreductase</keyword>
<comment type="cofactor">
    <cofactor evidence="15">
        <name>FMN</name>
        <dbReference type="ChEBI" id="CHEBI:58210"/>
    </cofactor>
    <text evidence="15">Binds 1 FMN per subunit.</text>
</comment>
<dbReference type="RefSeq" id="WP_138192147.1">
    <property type="nucleotide sequence ID" value="NZ_VCIW01000001.1"/>
</dbReference>
<comment type="similarity">
    <text evidence="6 15">Belongs to the dihydroorotate dehydrogenase family. Type 2 subfamily.</text>
</comment>
<comment type="pathway">
    <text evidence="5 15">Pyrimidine metabolism; UMP biosynthesis via de novo pathway; orotate from (S)-dihydroorotate (quinone route): step 1/1.</text>
</comment>
<keyword evidence="12 15" id="KW-0472">Membrane</keyword>
<comment type="function">
    <text evidence="1 15">Catalyzes the conversion of dihydroorotate to orotate with quinone as electron acceptor.</text>
</comment>
<evidence type="ECO:0000256" key="2">
    <source>
        <dbReference type="ARBA" id="ARBA00003616"/>
    </source>
</evidence>
<feature type="binding site" evidence="15">
    <location>
        <begin position="117"/>
        <end position="121"/>
    </location>
    <ligand>
        <name>substrate</name>
    </ligand>
</feature>
<evidence type="ECO:0000259" key="17">
    <source>
        <dbReference type="Pfam" id="PF01180"/>
    </source>
</evidence>
<feature type="binding site" evidence="15">
    <location>
        <begin position="326"/>
        <end position="327"/>
    </location>
    <ligand>
        <name>FMN</name>
        <dbReference type="ChEBI" id="CHEBI:58210"/>
    </ligand>
</feature>
<dbReference type="GO" id="GO:0006207">
    <property type="term" value="P:'de novo' pyrimidine nucleobase biosynthetic process"/>
    <property type="evidence" value="ECO:0007669"/>
    <property type="project" value="UniProtKB-UniRule"/>
</dbReference>
<keyword evidence="15" id="KW-1003">Cell membrane</keyword>
<keyword evidence="10 15" id="KW-0665">Pyrimidine biosynthesis</keyword>
<feature type="binding site" evidence="15">
    <location>
        <position position="178"/>
    </location>
    <ligand>
        <name>substrate</name>
    </ligand>
</feature>
<dbReference type="NCBIfam" id="NF003645">
    <property type="entry name" value="PRK05286.1-2"/>
    <property type="match status" value="1"/>
</dbReference>
<comment type="subcellular location">
    <subcellularLocation>
        <location evidence="15">Cell membrane</location>
        <topology evidence="15">Peripheral membrane protein</topology>
    </subcellularLocation>
    <subcellularLocation>
        <location evidence="3">Membrane</location>
    </subcellularLocation>
</comment>
<comment type="catalytic activity">
    <reaction evidence="13 15">
        <text>(S)-dihydroorotate + a quinone = orotate + a quinol</text>
        <dbReference type="Rhea" id="RHEA:30187"/>
        <dbReference type="ChEBI" id="CHEBI:24646"/>
        <dbReference type="ChEBI" id="CHEBI:30839"/>
        <dbReference type="ChEBI" id="CHEBI:30864"/>
        <dbReference type="ChEBI" id="CHEBI:132124"/>
        <dbReference type="EC" id="1.3.5.2"/>
    </reaction>
</comment>
<comment type="caution">
    <text evidence="18">The sequence shown here is derived from an EMBL/GenBank/DDBJ whole genome shotgun (WGS) entry which is preliminary data.</text>
</comment>
<feature type="binding site" evidence="15">
    <location>
        <begin position="254"/>
        <end position="255"/>
    </location>
    <ligand>
        <name>substrate</name>
    </ligand>
</feature>
<dbReference type="InterPro" id="IPR013785">
    <property type="entry name" value="Aldolase_TIM"/>
</dbReference>
<dbReference type="SUPFAM" id="SSF51395">
    <property type="entry name" value="FMN-linked oxidoreductases"/>
    <property type="match status" value="1"/>
</dbReference>
<dbReference type="GO" id="GO:0005737">
    <property type="term" value="C:cytoplasm"/>
    <property type="evidence" value="ECO:0007669"/>
    <property type="project" value="InterPro"/>
</dbReference>
<name>A0A5R9GM22_9BACL</name>
<dbReference type="AlphaFoldDB" id="A0A5R9GM22"/>
<evidence type="ECO:0000256" key="9">
    <source>
        <dbReference type="ARBA" id="ARBA00022643"/>
    </source>
</evidence>
<comment type="catalytic activity">
    <reaction evidence="14">
        <text>(S)-dihydroorotate + NAD(+) = orotate + NADH + H(+)</text>
        <dbReference type="Rhea" id="RHEA:13513"/>
        <dbReference type="ChEBI" id="CHEBI:15378"/>
        <dbReference type="ChEBI" id="CHEBI:30839"/>
        <dbReference type="ChEBI" id="CHEBI:30864"/>
        <dbReference type="ChEBI" id="CHEBI:57540"/>
        <dbReference type="ChEBI" id="CHEBI:57945"/>
        <dbReference type="EC" id="1.3.1.14"/>
    </reaction>
</comment>
<dbReference type="GO" id="GO:0044205">
    <property type="term" value="P:'de novo' UMP biosynthetic process"/>
    <property type="evidence" value="ECO:0007669"/>
    <property type="project" value="UniProtKB-UniRule"/>
</dbReference>
<evidence type="ECO:0000256" key="6">
    <source>
        <dbReference type="ARBA" id="ARBA00005359"/>
    </source>
</evidence>
<feature type="binding site" evidence="15">
    <location>
        <position position="305"/>
    </location>
    <ligand>
        <name>FMN</name>
        <dbReference type="ChEBI" id="CHEBI:58210"/>
    </ligand>
</feature>
<evidence type="ECO:0000256" key="4">
    <source>
        <dbReference type="ARBA" id="ARBA00004715"/>
    </source>
</evidence>
<comment type="pathway">
    <text evidence="4">Pyrimidine metabolism; UMP biosynthesis via de novo pathway; orotate from (S)-dihydroorotate (NAD(+) route): step 1/1.</text>
</comment>
<keyword evidence="9 15" id="KW-0288">FMN</keyword>
<dbReference type="EMBL" id="VCIW01000001">
    <property type="protein sequence ID" value="TLS54233.1"/>
    <property type="molecule type" value="Genomic_DNA"/>
</dbReference>
<dbReference type="InterPro" id="IPR005719">
    <property type="entry name" value="Dihydroorotate_DH_2"/>
</dbReference>
<evidence type="ECO:0000256" key="16">
    <source>
        <dbReference type="SAM" id="MobiDB-lite"/>
    </source>
</evidence>
<evidence type="ECO:0000256" key="5">
    <source>
        <dbReference type="ARBA" id="ARBA00005161"/>
    </source>
</evidence>
<evidence type="ECO:0000256" key="7">
    <source>
        <dbReference type="ARBA" id="ARBA00011669"/>
    </source>
</evidence>
<organism evidence="18 19">
    <name type="scientific">Paenibacillus antri</name>
    <dbReference type="NCBI Taxonomy" id="2582848"/>
    <lineage>
        <taxon>Bacteria</taxon>
        <taxon>Bacillati</taxon>
        <taxon>Bacillota</taxon>
        <taxon>Bacilli</taxon>
        <taxon>Bacillales</taxon>
        <taxon>Paenibacillaceae</taxon>
        <taxon>Paenibacillus</taxon>
    </lineage>
</organism>
<feature type="binding site" evidence="15">
    <location>
        <position position="178"/>
    </location>
    <ligand>
        <name>FMN</name>
        <dbReference type="ChEBI" id="CHEBI:58210"/>
    </ligand>
</feature>
<dbReference type="PROSITE" id="PS00912">
    <property type="entry name" value="DHODEHASE_2"/>
    <property type="match status" value="1"/>
</dbReference>
<dbReference type="CDD" id="cd04738">
    <property type="entry name" value="DHOD_2_like"/>
    <property type="match status" value="1"/>
</dbReference>
<dbReference type="GO" id="GO:0106430">
    <property type="term" value="F:dihydroorotate dehydrogenase (quinone) activity"/>
    <property type="evidence" value="ECO:0007669"/>
    <property type="project" value="UniProtKB-EC"/>
</dbReference>
<keyword evidence="19" id="KW-1185">Reference proteome</keyword>
<evidence type="ECO:0000256" key="12">
    <source>
        <dbReference type="ARBA" id="ARBA00023136"/>
    </source>
</evidence>
<feature type="binding site" evidence="15">
    <location>
        <position position="276"/>
    </location>
    <ligand>
        <name>FMN</name>
        <dbReference type="ChEBI" id="CHEBI:58210"/>
    </ligand>
</feature>
<proteinExistence type="inferred from homology"/>
<dbReference type="Pfam" id="PF01180">
    <property type="entry name" value="DHO_dh"/>
    <property type="match status" value="1"/>
</dbReference>
<feature type="binding site" evidence="15">
    <location>
        <position position="183"/>
    </location>
    <ligand>
        <name>substrate</name>
    </ligand>
</feature>
<evidence type="ECO:0000256" key="14">
    <source>
        <dbReference type="ARBA" id="ARBA00048996"/>
    </source>
</evidence>
<dbReference type="PROSITE" id="PS00911">
    <property type="entry name" value="DHODEHASE_1"/>
    <property type="match status" value="1"/>
</dbReference>
<evidence type="ECO:0000313" key="19">
    <source>
        <dbReference type="Proteomes" id="UP000309676"/>
    </source>
</evidence>
<dbReference type="InterPro" id="IPR001295">
    <property type="entry name" value="Dihydroorotate_DH_CS"/>
</dbReference>
<dbReference type="NCBIfam" id="TIGR01036">
    <property type="entry name" value="pyrD_sub2"/>
    <property type="match status" value="1"/>
</dbReference>
<feature type="binding site" evidence="15">
    <location>
        <position position="225"/>
    </location>
    <ligand>
        <name>FMN</name>
        <dbReference type="ChEBI" id="CHEBI:58210"/>
    </ligand>
</feature>
<feature type="binding site" evidence="15">
    <location>
        <position position="145"/>
    </location>
    <ligand>
        <name>FMN</name>
        <dbReference type="ChEBI" id="CHEBI:58210"/>
    </ligand>
</feature>
<evidence type="ECO:0000256" key="15">
    <source>
        <dbReference type="HAMAP-Rule" id="MF_00225"/>
    </source>
</evidence>
<feature type="binding site" evidence="15">
    <location>
        <position position="72"/>
    </location>
    <ligand>
        <name>substrate</name>
    </ligand>
</feature>
<accession>A0A5R9GM22</accession>
<dbReference type="EC" id="1.3.5.2" evidence="15"/>
<comment type="subunit">
    <text evidence="7">Heterotetramer of 2 PyrK and 2 PyrD type B subunits.</text>
</comment>
<feature type="binding site" evidence="15">
    <location>
        <position position="253"/>
    </location>
    <ligand>
        <name>FMN</name>
        <dbReference type="ChEBI" id="CHEBI:58210"/>
    </ligand>
</feature>
<dbReference type="UniPathway" id="UPA00070">
    <property type="reaction ID" value="UER00945"/>
</dbReference>
<comment type="subunit">
    <text evidence="15">Monomer.</text>
</comment>
<dbReference type="GO" id="GO:0004589">
    <property type="term" value="F:dihydroorotate dehydrogenase (NAD+) activity"/>
    <property type="evidence" value="ECO:0007669"/>
    <property type="project" value="UniProtKB-EC"/>
</dbReference>
<dbReference type="PANTHER" id="PTHR48109">
    <property type="entry name" value="DIHYDROOROTATE DEHYDROGENASE (QUINONE), MITOCHONDRIAL-RELATED"/>
    <property type="match status" value="1"/>
</dbReference>
<keyword evidence="8 15" id="KW-0285">Flavoprotein</keyword>
<reference evidence="18 19" key="1">
    <citation type="submission" date="2019-05" db="EMBL/GenBank/DDBJ databases">
        <authorList>
            <person name="Narsing Rao M.P."/>
            <person name="Li W.J."/>
        </authorList>
    </citation>
    <scope>NUCLEOTIDE SEQUENCE [LARGE SCALE GENOMIC DNA]</scope>
    <source>
        <strain evidence="18 19">SYSU_K30003</strain>
    </source>
</reference>
<evidence type="ECO:0000313" key="18">
    <source>
        <dbReference type="EMBL" id="TLS54233.1"/>
    </source>
</evidence>
<protein>
    <recommendedName>
        <fullName evidence="15">Dihydroorotate dehydrogenase (quinone)</fullName>
        <ecNumber evidence="15">1.3.5.2</ecNumber>
    </recommendedName>
    <alternativeName>
        <fullName evidence="15">DHOdehase</fullName>
        <shortName evidence="15">DHOD</shortName>
        <shortName evidence="15">DHODase</shortName>
    </alternativeName>
    <alternativeName>
        <fullName evidence="15">Dihydroorotate oxidase</fullName>
    </alternativeName>
</protein>
<dbReference type="GO" id="GO:0005886">
    <property type="term" value="C:plasma membrane"/>
    <property type="evidence" value="ECO:0007669"/>
    <property type="project" value="UniProtKB-SubCell"/>
</dbReference>
<dbReference type="OrthoDB" id="9802377at2"/>
<feature type="domain" description="Dihydroorotate dehydrogenase catalytic" evidence="17">
    <location>
        <begin position="51"/>
        <end position="344"/>
    </location>
</feature>
<comment type="function">
    <text evidence="2">Catalyzes the conversion of dihydroorotate to orotate with NAD(+) as electron acceptor.</text>
</comment>
<dbReference type="Proteomes" id="UP000309676">
    <property type="component" value="Unassembled WGS sequence"/>
</dbReference>
<evidence type="ECO:0000256" key="11">
    <source>
        <dbReference type="ARBA" id="ARBA00023002"/>
    </source>
</evidence>
<feature type="binding site" evidence="15">
    <location>
        <position position="92"/>
    </location>
    <ligand>
        <name>FMN</name>
        <dbReference type="ChEBI" id="CHEBI:58210"/>
    </ligand>
</feature>
<feature type="active site" description="Nucleophile" evidence="15">
    <location>
        <position position="181"/>
    </location>
</feature>
<evidence type="ECO:0000256" key="3">
    <source>
        <dbReference type="ARBA" id="ARBA00004370"/>
    </source>
</evidence>
<evidence type="ECO:0000256" key="8">
    <source>
        <dbReference type="ARBA" id="ARBA00022630"/>
    </source>
</evidence>
<dbReference type="PANTHER" id="PTHR48109:SF4">
    <property type="entry name" value="DIHYDROOROTATE DEHYDROGENASE (QUINONE), MITOCHONDRIAL"/>
    <property type="match status" value="1"/>
</dbReference>
<dbReference type="InterPro" id="IPR050074">
    <property type="entry name" value="DHO_dehydrogenase"/>
</dbReference>
<dbReference type="HAMAP" id="MF_00225">
    <property type="entry name" value="DHO_dh_type2"/>
    <property type="match status" value="1"/>
</dbReference>
<dbReference type="NCBIfam" id="NF003652">
    <property type="entry name" value="PRK05286.2-5"/>
    <property type="match status" value="1"/>
</dbReference>
<dbReference type="InterPro" id="IPR005720">
    <property type="entry name" value="Dihydroorotate_DH_cat"/>
</dbReference>
<evidence type="ECO:0000256" key="10">
    <source>
        <dbReference type="ARBA" id="ARBA00022975"/>
    </source>
</evidence>
<evidence type="ECO:0000256" key="13">
    <source>
        <dbReference type="ARBA" id="ARBA00048639"/>
    </source>
</evidence>
<sequence length="362" mass="38044">MLYSIAKSVLFRLDPERAHHLTIGGLTAATRVPGALGALHAMYGVPKFAELATEVCGLKFPNPIGLSAGLDKNGTAAEAFAAMGFGFVEVGTVTPVGQPGNEQPRLFRLKEHEALINRMGFNNVGAEAMAASLARARMPVPLFVNIGKNKTTPNEMAADDYVSNLKTLYEHGDAFVVNVSSPNTPGLRSLQQGDEMRALLQAVAAARDTLSTARPGAAKKPVLVKIAPDLTDEQLADTVAAVVASGVDGLVATNTTLAREPVASHPHGNEAGGLSGKPLRQRSTEVIRDVYRETQGGLPIIGSGGIFTPEDAYEKIRAGASLVQVYTALIYEGPGLVRRLAEGVRTLALADGFRSVSEAVGR</sequence>